<dbReference type="AlphaFoldDB" id="A0A1R0F913"/>
<dbReference type="SUPFAM" id="SSF56784">
    <property type="entry name" value="HAD-like"/>
    <property type="match status" value="1"/>
</dbReference>
<gene>
    <name evidence="1" type="ORF">PEB0149_008880</name>
</gene>
<keyword evidence="1" id="KW-0378">Hydrolase</keyword>
<comment type="caution">
    <text evidence="1">The sequence shown here is derived from an EMBL/GenBank/DDBJ whole genome shotgun (WGS) entry which is preliminary data.</text>
</comment>
<dbReference type="NCBIfam" id="TIGR01460">
    <property type="entry name" value="HAD-SF-IIA"/>
    <property type="match status" value="1"/>
</dbReference>
<dbReference type="InterPro" id="IPR036412">
    <property type="entry name" value="HAD-like_sf"/>
</dbReference>
<dbReference type="PANTHER" id="PTHR19288:SF90">
    <property type="entry name" value="OS08G0542600 PROTEIN"/>
    <property type="match status" value="1"/>
</dbReference>
<dbReference type="InterPro" id="IPR023214">
    <property type="entry name" value="HAD_sf"/>
</dbReference>
<organism evidence="1 2">
    <name type="scientific">Bartonella apis</name>
    <dbReference type="NCBI Taxonomy" id="1686310"/>
    <lineage>
        <taxon>Bacteria</taxon>
        <taxon>Pseudomonadati</taxon>
        <taxon>Pseudomonadota</taxon>
        <taxon>Alphaproteobacteria</taxon>
        <taxon>Hyphomicrobiales</taxon>
        <taxon>Bartonellaceae</taxon>
        <taxon>Bartonella</taxon>
    </lineage>
</organism>
<reference evidence="1 2" key="1">
    <citation type="submission" date="2016-12" db="EMBL/GenBank/DDBJ databases">
        <title>Comparative genomics of Bartonella apis.</title>
        <authorList>
            <person name="Engel P."/>
        </authorList>
    </citation>
    <scope>NUCLEOTIDE SEQUENCE [LARGE SCALE GENOMIC DNA]</scope>
    <source>
        <strain evidence="1 2">PEB0149</strain>
    </source>
</reference>
<keyword evidence="2" id="KW-1185">Reference proteome</keyword>
<dbReference type="GO" id="GO:0016791">
    <property type="term" value="F:phosphatase activity"/>
    <property type="evidence" value="ECO:0007669"/>
    <property type="project" value="TreeGrafter"/>
</dbReference>
<dbReference type="InterPro" id="IPR006356">
    <property type="entry name" value="HAD-SF_hydro_IIA_hyp3"/>
</dbReference>
<dbReference type="CDD" id="cd07525">
    <property type="entry name" value="HAD_like"/>
    <property type="match status" value="1"/>
</dbReference>
<dbReference type="Gene3D" id="3.40.50.1000">
    <property type="entry name" value="HAD superfamily/HAD-like"/>
    <property type="match status" value="2"/>
</dbReference>
<dbReference type="Pfam" id="PF13344">
    <property type="entry name" value="Hydrolase_6"/>
    <property type="match status" value="1"/>
</dbReference>
<proteinExistence type="predicted"/>
<sequence length="281" mass="31396">MEEPERLQTIIDRYDAVFCDVWGVIHNGIHAFKEAVAALIKVRQSGKTVILLTNSPRPHDGVAEQLASLKIGPDVYDDIVTSGDATRHLIKEAPRKVFHIGPERDLALFDGLDVELVEEFEATSIVCTGLFDDEHEEPDDYHELLLKLRSKNLPFICANPDITVHHGDKILWCAGALARLYEQMGGRTLIAGKPHRPIYDLAMEKLAERKGRITKDRILAIGDGILTDIKGGQQFGLDTLYISGGIHQNEYAKDGNINHSLLIEFLNKYGSHPIATMWTLK</sequence>
<dbReference type="InterPro" id="IPR006357">
    <property type="entry name" value="HAD-SF_hydro_IIA"/>
</dbReference>
<dbReference type="RefSeq" id="WP_075870312.1">
    <property type="nucleotide sequence ID" value="NZ_CALYQA010000001.1"/>
</dbReference>
<name>A0A1R0F913_9HYPH</name>
<dbReference type="PANTHER" id="PTHR19288">
    <property type="entry name" value="4-NITROPHENYLPHOSPHATASE-RELATED"/>
    <property type="match status" value="1"/>
</dbReference>
<dbReference type="EMBL" id="LXYT01000002">
    <property type="protein sequence ID" value="OLY43461.1"/>
    <property type="molecule type" value="Genomic_DNA"/>
</dbReference>
<evidence type="ECO:0000313" key="2">
    <source>
        <dbReference type="Proteomes" id="UP000187344"/>
    </source>
</evidence>
<dbReference type="GO" id="GO:0005737">
    <property type="term" value="C:cytoplasm"/>
    <property type="evidence" value="ECO:0007669"/>
    <property type="project" value="TreeGrafter"/>
</dbReference>
<evidence type="ECO:0000313" key="1">
    <source>
        <dbReference type="EMBL" id="OLY43461.1"/>
    </source>
</evidence>
<protein>
    <submittedName>
        <fullName evidence="1">HAD-superfamily class IIA hydrolase, TIGR01459</fullName>
    </submittedName>
</protein>
<dbReference type="Pfam" id="PF13242">
    <property type="entry name" value="Hydrolase_like"/>
    <property type="match status" value="1"/>
</dbReference>
<dbReference type="OrthoDB" id="9791073at2"/>
<dbReference type="Proteomes" id="UP000187344">
    <property type="component" value="Unassembled WGS sequence"/>
</dbReference>
<dbReference type="NCBIfam" id="TIGR01459">
    <property type="entry name" value="HAD-SF-IIA-hyp4"/>
    <property type="match status" value="1"/>
</dbReference>
<accession>A0A1R0F913</accession>